<comment type="caution">
    <text evidence="1">The sequence shown here is derived from an EMBL/GenBank/DDBJ whole genome shotgun (WGS) entry which is preliminary data.</text>
</comment>
<evidence type="ECO:0000313" key="1">
    <source>
        <dbReference type="EMBL" id="MED6182837.1"/>
    </source>
</evidence>
<gene>
    <name evidence="1" type="ORF">PIB30_032510</name>
</gene>
<organism evidence="1 2">
    <name type="scientific">Stylosanthes scabra</name>
    <dbReference type="NCBI Taxonomy" id="79078"/>
    <lineage>
        <taxon>Eukaryota</taxon>
        <taxon>Viridiplantae</taxon>
        <taxon>Streptophyta</taxon>
        <taxon>Embryophyta</taxon>
        <taxon>Tracheophyta</taxon>
        <taxon>Spermatophyta</taxon>
        <taxon>Magnoliopsida</taxon>
        <taxon>eudicotyledons</taxon>
        <taxon>Gunneridae</taxon>
        <taxon>Pentapetalae</taxon>
        <taxon>rosids</taxon>
        <taxon>fabids</taxon>
        <taxon>Fabales</taxon>
        <taxon>Fabaceae</taxon>
        <taxon>Papilionoideae</taxon>
        <taxon>50 kb inversion clade</taxon>
        <taxon>dalbergioids sensu lato</taxon>
        <taxon>Dalbergieae</taxon>
        <taxon>Pterocarpus clade</taxon>
        <taxon>Stylosanthes</taxon>
    </lineage>
</organism>
<dbReference type="EMBL" id="JASCZI010181386">
    <property type="protein sequence ID" value="MED6182837.1"/>
    <property type="molecule type" value="Genomic_DNA"/>
</dbReference>
<name>A0ABU6WAN6_9FABA</name>
<accession>A0ABU6WAN6</accession>
<proteinExistence type="predicted"/>
<evidence type="ECO:0000313" key="2">
    <source>
        <dbReference type="Proteomes" id="UP001341840"/>
    </source>
</evidence>
<dbReference type="Proteomes" id="UP001341840">
    <property type="component" value="Unassembled WGS sequence"/>
</dbReference>
<keyword evidence="2" id="KW-1185">Reference proteome</keyword>
<sequence>MLKIAIPKCDLKGYGKSCQYIPRRSWPPPPLPLPVLSAPRRHRRPPLFSASQLHPCVHQSSLFSEIRLGVQPFQRCRTVSLSQRISFVTVPGALSSRSAPSHQSRRLVRPIRRTHLLSPSRRYPSKAVRCSAVPLPAINAIQQASQQQQRL</sequence>
<reference evidence="1 2" key="1">
    <citation type="journal article" date="2023" name="Plants (Basel)">
        <title>Bridging the Gap: Combining Genomics and Transcriptomics Approaches to Understand Stylosanthes scabra, an Orphan Legume from the Brazilian Caatinga.</title>
        <authorList>
            <person name="Ferreira-Neto J.R.C."/>
            <person name="da Silva M.D."/>
            <person name="Binneck E."/>
            <person name="de Melo N.F."/>
            <person name="da Silva R.H."/>
            <person name="de Melo A.L.T.M."/>
            <person name="Pandolfi V."/>
            <person name="Bustamante F.O."/>
            <person name="Brasileiro-Vidal A.C."/>
            <person name="Benko-Iseppon A.M."/>
        </authorList>
    </citation>
    <scope>NUCLEOTIDE SEQUENCE [LARGE SCALE GENOMIC DNA]</scope>
    <source>
        <tissue evidence="1">Leaves</tissue>
    </source>
</reference>
<protein>
    <submittedName>
        <fullName evidence="1">Uncharacterized protein</fullName>
    </submittedName>
</protein>